<evidence type="ECO:0000313" key="8">
    <source>
        <dbReference type="Proteomes" id="UP000765509"/>
    </source>
</evidence>
<dbReference type="OrthoDB" id="422839at2759"/>
<gene>
    <name evidence="7" type="ORF">O181_014224</name>
</gene>
<dbReference type="InterPro" id="IPR054722">
    <property type="entry name" value="PolX-like_BBD"/>
</dbReference>
<evidence type="ECO:0000256" key="3">
    <source>
        <dbReference type="ARBA" id="ARBA00022884"/>
    </source>
</evidence>
<dbReference type="SUPFAM" id="SSF53098">
    <property type="entry name" value="Ribonuclease H-like"/>
    <property type="match status" value="1"/>
</dbReference>
<evidence type="ECO:0000256" key="5">
    <source>
        <dbReference type="ARBA" id="ARBA00049244"/>
    </source>
</evidence>
<organism evidence="7 8">
    <name type="scientific">Austropuccinia psidii MF-1</name>
    <dbReference type="NCBI Taxonomy" id="1389203"/>
    <lineage>
        <taxon>Eukaryota</taxon>
        <taxon>Fungi</taxon>
        <taxon>Dikarya</taxon>
        <taxon>Basidiomycota</taxon>
        <taxon>Pucciniomycotina</taxon>
        <taxon>Pucciniomycetes</taxon>
        <taxon>Pucciniales</taxon>
        <taxon>Sphaerophragmiaceae</taxon>
        <taxon>Austropuccinia</taxon>
    </lineage>
</organism>
<evidence type="ECO:0000259" key="6">
    <source>
        <dbReference type="PROSITE" id="PS50994"/>
    </source>
</evidence>
<dbReference type="GO" id="GO:0006508">
    <property type="term" value="P:proteolysis"/>
    <property type="evidence" value="ECO:0007669"/>
    <property type="project" value="UniProtKB-KW"/>
</dbReference>
<evidence type="ECO:0000256" key="1">
    <source>
        <dbReference type="ARBA" id="ARBA00022578"/>
    </source>
</evidence>
<dbReference type="InterPro" id="IPR001584">
    <property type="entry name" value="Integrase_cat-core"/>
</dbReference>
<dbReference type="PANTHER" id="PTHR42648">
    <property type="entry name" value="TRANSPOSASE, PUTATIVE-RELATED"/>
    <property type="match status" value="1"/>
</dbReference>
<evidence type="ECO:0000256" key="2">
    <source>
        <dbReference type="ARBA" id="ARBA00022670"/>
    </source>
</evidence>
<protein>
    <recommendedName>
        <fullName evidence="6">Integrase catalytic domain-containing protein</fullName>
    </recommendedName>
</protein>
<feature type="domain" description="Integrase catalytic" evidence="6">
    <location>
        <begin position="183"/>
        <end position="351"/>
    </location>
</feature>
<comment type="catalytic activity">
    <reaction evidence="5">
        <text>DNA(n) + a 2'-deoxyribonucleoside 5'-triphosphate = DNA(n+1) + diphosphate</text>
        <dbReference type="Rhea" id="RHEA:22508"/>
        <dbReference type="Rhea" id="RHEA-COMP:17339"/>
        <dbReference type="Rhea" id="RHEA-COMP:17340"/>
        <dbReference type="ChEBI" id="CHEBI:33019"/>
        <dbReference type="ChEBI" id="CHEBI:61560"/>
        <dbReference type="ChEBI" id="CHEBI:173112"/>
        <dbReference type="EC" id="2.7.7.7"/>
    </reaction>
</comment>
<dbReference type="GO" id="GO:0003723">
    <property type="term" value="F:RNA binding"/>
    <property type="evidence" value="ECO:0007669"/>
    <property type="project" value="UniProtKB-KW"/>
</dbReference>
<keyword evidence="2" id="KW-0378">Hydrolase</keyword>
<dbReference type="AlphaFoldDB" id="A0A9Q3BXR8"/>
<dbReference type="Proteomes" id="UP000765509">
    <property type="component" value="Unassembled WGS sequence"/>
</dbReference>
<keyword evidence="3" id="KW-0694">RNA-binding</keyword>
<dbReference type="Gene3D" id="3.30.420.10">
    <property type="entry name" value="Ribonuclease H-like superfamily/Ribonuclease H"/>
    <property type="match status" value="1"/>
</dbReference>
<keyword evidence="8" id="KW-1185">Reference proteome</keyword>
<dbReference type="GO" id="GO:0015074">
    <property type="term" value="P:DNA integration"/>
    <property type="evidence" value="ECO:0007669"/>
    <property type="project" value="InterPro"/>
</dbReference>
<evidence type="ECO:0000313" key="7">
    <source>
        <dbReference type="EMBL" id="MBW0474509.1"/>
    </source>
</evidence>
<dbReference type="InterPro" id="IPR036397">
    <property type="entry name" value="RNaseH_sf"/>
</dbReference>
<dbReference type="GO" id="GO:0005634">
    <property type="term" value="C:nucleus"/>
    <property type="evidence" value="ECO:0007669"/>
    <property type="project" value="UniProtKB-ARBA"/>
</dbReference>
<dbReference type="PROSITE" id="PS50994">
    <property type="entry name" value="INTEGRASE"/>
    <property type="match status" value="1"/>
</dbReference>
<comment type="caution">
    <text evidence="7">The sequence shown here is derived from an EMBL/GenBank/DDBJ whole genome shotgun (WGS) entry which is preliminary data.</text>
</comment>
<dbReference type="InterPro" id="IPR039537">
    <property type="entry name" value="Retrotran_Ty1/copia-like"/>
</dbReference>
<dbReference type="Pfam" id="PF22936">
    <property type="entry name" value="Pol_BBD"/>
    <property type="match status" value="1"/>
</dbReference>
<comment type="catalytic activity">
    <reaction evidence="4">
        <text>DNA(n) + a 2'-deoxyribonucleoside 5'-triphosphate = DNA(n+1) + diphosphate</text>
        <dbReference type="Rhea" id="RHEA:22508"/>
        <dbReference type="Rhea" id="RHEA-COMP:17339"/>
        <dbReference type="Rhea" id="RHEA-COMP:17340"/>
        <dbReference type="ChEBI" id="CHEBI:33019"/>
        <dbReference type="ChEBI" id="CHEBI:61560"/>
        <dbReference type="ChEBI" id="CHEBI:173112"/>
        <dbReference type="EC" id="2.7.7.49"/>
    </reaction>
</comment>
<name>A0A9Q3BXR8_9BASI</name>
<evidence type="ECO:0000256" key="4">
    <source>
        <dbReference type="ARBA" id="ARBA00048173"/>
    </source>
</evidence>
<dbReference type="GO" id="GO:0008233">
    <property type="term" value="F:peptidase activity"/>
    <property type="evidence" value="ECO:0007669"/>
    <property type="project" value="UniProtKB-KW"/>
</dbReference>
<keyword evidence="2" id="KW-0645">Protease</keyword>
<dbReference type="GO" id="GO:0003887">
    <property type="term" value="F:DNA-directed DNA polymerase activity"/>
    <property type="evidence" value="ECO:0007669"/>
    <property type="project" value="UniProtKB-EC"/>
</dbReference>
<dbReference type="InterPro" id="IPR012337">
    <property type="entry name" value="RNaseH-like_sf"/>
</dbReference>
<dbReference type="GO" id="GO:0003964">
    <property type="term" value="F:RNA-directed DNA polymerase activity"/>
    <property type="evidence" value="ECO:0007669"/>
    <property type="project" value="UniProtKB-EC"/>
</dbReference>
<accession>A0A9Q3BXR8</accession>
<dbReference type="GO" id="GO:0032196">
    <property type="term" value="P:transposition"/>
    <property type="evidence" value="ECO:0007669"/>
    <property type="project" value="UniProtKB-KW"/>
</dbReference>
<sequence>MANPCDTGASHSLTGDISALCHFRKLMRPIPLSVATNTAKQSFVTGVGSLIYPGYCGKHVIINGVFYSPDASSTLISPGALANAGANLLFVGMDILIGTKAEGPLLRVVYNGNGQKWQLTMFSILLACSIDNHDIPSQPSSSVPQSENITTISIPLAPICAMTANKHQTAFTSLNSRYTTVCTASLPNVYDVILYPQPTATINRGPYTLNICDVSSTYGECHILANKSDATICLQDTILCWKRLSVKWLKILRTENGGKLNNNVLERWLRNEGIYHERSLPSFHQQNGVSKHYNRTVADMSRTIILGSGLPKSFWGHAFMWASYTNNVIPNLHTGNQLLVEILFGTKPSLD</sequence>
<proteinExistence type="predicted"/>
<keyword evidence="1" id="KW-0815">Transposition</keyword>
<reference evidence="7" key="1">
    <citation type="submission" date="2021-03" db="EMBL/GenBank/DDBJ databases">
        <title>Draft genome sequence of rust myrtle Austropuccinia psidii MF-1, a brazilian biotype.</title>
        <authorList>
            <person name="Quecine M.C."/>
            <person name="Pachon D.M.R."/>
            <person name="Bonatelli M.L."/>
            <person name="Correr F.H."/>
            <person name="Franceschini L.M."/>
            <person name="Leite T.F."/>
            <person name="Margarido G.R.A."/>
            <person name="Almeida C.A."/>
            <person name="Ferrarezi J.A."/>
            <person name="Labate C.A."/>
        </authorList>
    </citation>
    <scope>NUCLEOTIDE SEQUENCE</scope>
    <source>
        <strain evidence="7">MF-1</strain>
    </source>
</reference>
<dbReference type="PANTHER" id="PTHR42648:SF28">
    <property type="entry name" value="TRANSPOSON-ENCODED PROTEIN WITH RIBONUCLEASE H-LIKE AND RETROVIRUS ZINC FINGER-LIKE DOMAINS"/>
    <property type="match status" value="1"/>
</dbReference>
<dbReference type="EMBL" id="AVOT02003760">
    <property type="protein sequence ID" value="MBW0474509.1"/>
    <property type="molecule type" value="Genomic_DNA"/>
</dbReference>